<dbReference type="NCBIfam" id="NF000668">
    <property type="entry name" value="PRK00033.1-1"/>
    <property type="match status" value="1"/>
</dbReference>
<comment type="similarity">
    <text evidence="1">Belongs to the ClpS family.</text>
</comment>
<dbReference type="EMBL" id="VFOS01000001">
    <property type="protein sequence ID" value="TQL64804.1"/>
    <property type="molecule type" value="Genomic_DNA"/>
</dbReference>
<comment type="function">
    <text evidence="1">Involved in the modulation of the specificity of the ClpAP-mediated ATP-dependent protein degradation.</text>
</comment>
<dbReference type="SUPFAM" id="SSF54736">
    <property type="entry name" value="ClpS-like"/>
    <property type="match status" value="1"/>
</dbReference>
<name>A0A542ZWR3_RARFA</name>
<dbReference type="InterPro" id="IPR014719">
    <property type="entry name" value="Ribosomal_bL12_C/ClpS-like"/>
</dbReference>
<evidence type="ECO:0000313" key="4">
    <source>
        <dbReference type="EMBL" id="TQL64804.1"/>
    </source>
</evidence>
<dbReference type="PANTHER" id="PTHR33473">
    <property type="entry name" value="ATP-DEPENDENT CLP PROTEASE ADAPTER PROTEIN CLPS1, CHLOROPLASTIC"/>
    <property type="match status" value="1"/>
</dbReference>
<comment type="subunit">
    <text evidence="1">Binds to the N-terminal domain of the chaperone ClpA.</text>
</comment>
<dbReference type="GO" id="GO:0030163">
    <property type="term" value="P:protein catabolic process"/>
    <property type="evidence" value="ECO:0007669"/>
    <property type="project" value="InterPro"/>
</dbReference>
<comment type="caution">
    <text evidence="4">The sequence shown here is derived from an EMBL/GenBank/DDBJ whole genome shotgun (WGS) entry which is preliminary data.</text>
</comment>
<proteinExistence type="inferred from homology"/>
<keyword evidence="4" id="KW-0378">Hydrolase</keyword>
<evidence type="ECO:0000259" key="3">
    <source>
        <dbReference type="Pfam" id="PF02617"/>
    </source>
</evidence>
<dbReference type="Proteomes" id="UP000315389">
    <property type="component" value="Unassembled WGS sequence"/>
</dbReference>
<dbReference type="InterPro" id="IPR003769">
    <property type="entry name" value="ClpS_core"/>
</dbReference>
<dbReference type="Pfam" id="PF02617">
    <property type="entry name" value="ClpS"/>
    <property type="match status" value="1"/>
</dbReference>
<dbReference type="HAMAP" id="MF_00302">
    <property type="entry name" value="ClpS"/>
    <property type="match status" value="1"/>
</dbReference>
<feature type="domain" description="Adaptor protein ClpS core" evidence="3">
    <location>
        <begin position="25"/>
        <end position="96"/>
    </location>
</feature>
<evidence type="ECO:0000313" key="5">
    <source>
        <dbReference type="Proteomes" id="UP000315389"/>
    </source>
</evidence>
<sequence length="104" mass="11479">MGDTHATGGSTALASQAAASRAAAENPKWQVVVWDDPVNLMNYVEYVFRKHFGYTQDHSRTLMLRVHHEGKAVVATRSKERAEADVQALHGYGLQATMRPEARG</sequence>
<dbReference type="OrthoDB" id="162238at2"/>
<keyword evidence="4" id="KW-0645">Protease</keyword>
<dbReference type="PANTHER" id="PTHR33473:SF19">
    <property type="entry name" value="ATP-DEPENDENT CLP PROTEASE ADAPTER PROTEIN CLPS"/>
    <property type="match status" value="1"/>
</dbReference>
<feature type="region of interest" description="Disordered" evidence="2">
    <location>
        <begin position="1"/>
        <end position="26"/>
    </location>
</feature>
<gene>
    <name evidence="1" type="primary">clpS</name>
    <name evidence="4" type="ORF">FB461_1325</name>
</gene>
<accession>A0A542ZWR3</accession>
<dbReference type="Gene3D" id="3.30.1390.10">
    <property type="match status" value="1"/>
</dbReference>
<reference evidence="4 5" key="1">
    <citation type="submission" date="2019-06" db="EMBL/GenBank/DDBJ databases">
        <title>Sequencing the genomes of 1000 actinobacteria strains.</title>
        <authorList>
            <person name="Klenk H.-P."/>
        </authorList>
    </citation>
    <scope>NUCLEOTIDE SEQUENCE [LARGE SCALE GENOMIC DNA]</scope>
    <source>
        <strain evidence="4 5">DSM 4813</strain>
    </source>
</reference>
<evidence type="ECO:0000256" key="2">
    <source>
        <dbReference type="SAM" id="MobiDB-lite"/>
    </source>
</evidence>
<dbReference type="InterPro" id="IPR022935">
    <property type="entry name" value="ClpS"/>
</dbReference>
<dbReference type="RefSeq" id="WP_142120014.1">
    <property type="nucleotide sequence ID" value="NZ_BAAASV010000001.1"/>
</dbReference>
<dbReference type="GO" id="GO:0008233">
    <property type="term" value="F:peptidase activity"/>
    <property type="evidence" value="ECO:0007669"/>
    <property type="project" value="UniProtKB-KW"/>
</dbReference>
<protein>
    <recommendedName>
        <fullName evidence="1">ATP-dependent Clp protease adapter protein ClpS</fullName>
    </recommendedName>
</protein>
<keyword evidence="5" id="KW-1185">Reference proteome</keyword>
<evidence type="ECO:0000256" key="1">
    <source>
        <dbReference type="HAMAP-Rule" id="MF_00302"/>
    </source>
</evidence>
<dbReference type="AlphaFoldDB" id="A0A542ZWR3"/>
<organism evidence="4 5">
    <name type="scientific">Rarobacter faecitabidus</name>
    <dbReference type="NCBI Taxonomy" id="13243"/>
    <lineage>
        <taxon>Bacteria</taxon>
        <taxon>Bacillati</taxon>
        <taxon>Actinomycetota</taxon>
        <taxon>Actinomycetes</taxon>
        <taxon>Micrococcales</taxon>
        <taxon>Rarobacteraceae</taxon>
        <taxon>Rarobacter</taxon>
    </lineage>
</organism>
<feature type="compositionally biased region" description="Low complexity" evidence="2">
    <location>
        <begin position="1"/>
        <end position="24"/>
    </location>
</feature>
<dbReference type="GO" id="GO:0006508">
    <property type="term" value="P:proteolysis"/>
    <property type="evidence" value="ECO:0007669"/>
    <property type="project" value="UniProtKB-UniRule"/>
</dbReference>